<dbReference type="GO" id="GO:0000774">
    <property type="term" value="F:adenyl-nucleotide exchange factor activity"/>
    <property type="evidence" value="ECO:0007669"/>
    <property type="project" value="InterPro"/>
</dbReference>
<dbReference type="InterPro" id="IPR013805">
    <property type="entry name" value="GrpE_CC"/>
</dbReference>
<dbReference type="InterPro" id="IPR000740">
    <property type="entry name" value="GrpE"/>
</dbReference>
<organism evidence="14">
    <name type="scientific">Thermocrinis ruber</name>
    <dbReference type="NCBI Taxonomy" id="75906"/>
    <lineage>
        <taxon>Bacteria</taxon>
        <taxon>Pseudomonadati</taxon>
        <taxon>Aquificota</taxon>
        <taxon>Aquificia</taxon>
        <taxon>Aquificales</taxon>
        <taxon>Aquificaceae</taxon>
        <taxon>Thermocrinis</taxon>
    </lineage>
</organism>
<keyword evidence="6 10" id="KW-0143">Chaperone</keyword>
<dbReference type="Gene3D" id="2.30.22.10">
    <property type="entry name" value="Head domain of nucleotide exchange factor GrpE"/>
    <property type="match status" value="1"/>
</dbReference>
<accession>A0A7C5X023</accession>
<evidence type="ECO:0000256" key="6">
    <source>
        <dbReference type="ARBA" id="ARBA00023186"/>
    </source>
</evidence>
<dbReference type="GO" id="GO:0042803">
    <property type="term" value="F:protein homodimerization activity"/>
    <property type="evidence" value="ECO:0007669"/>
    <property type="project" value="InterPro"/>
</dbReference>
<comment type="subcellular location">
    <subcellularLocation>
        <location evidence="1 10">Cytoplasm</location>
    </subcellularLocation>
</comment>
<evidence type="ECO:0000256" key="11">
    <source>
        <dbReference type="RuleBase" id="RU000639"/>
    </source>
</evidence>
<feature type="region of interest" description="Disordered" evidence="13">
    <location>
        <begin position="1"/>
        <end position="21"/>
    </location>
</feature>
<dbReference type="FunFam" id="2.30.22.10:FF:000001">
    <property type="entry name" value="Protein GrpE"/>
    <property type="match status" value="1"/>
</dbReference>
<dbReference type="PROSITE" id="PS01071">
    <property type="entry name" value="GRPE"/>
    <property type="match status" value="1"/>
</dbReference>
<dbReference type="GO" id="GO:0005737">
    <property type="term" value="C:cytoplasm"/>
    <property type="evidence" value="ECO:0007669"/>
    <property type="project" value="UniProtKB-SubCell"/>
</dbReference>
<evidence type="ECO:0000256" key="8">
    <source>
        <dbReference type="ARBA" id="ARBA00072274"/>
    </source>
</evidence>
<dbReference type="EMBL" id="DSAC01000113">
    <property type="protein sequence ID" value="HHO74750.1"/>
    <property type="molecule type" value="Genomic_DNA"/>
</dbReference>
<evidence type="ECO:0000256" key="2">
    <source>
        <dbReference type="ARBA" id="ARBA00009054"/>
    </source>
</evidence>
<evidence type="ECO:0000256" key="4">
    <source>
        <dbReference type="ARBA" id="ARBA00022490"/>
    </source>
</evidence>
<gene>
    <name evidence="10" type="primary">grpE</name>
    <name evidence="14" type="ORF">ENN04_09025</name>
</gene>
<protein>
    <recommendedName>
        <fullName evidence="8 10">Protein GrpE</fullName>
    </recommendedName>
    <alternativeName>
        <fullName evidence="9 10">HSP-70 cofactor</fullName>
    </alternativeName>
</protein>
<evidence type="ECO:0000256" key="13">
    <source>
        <dbReference type="SAM" id="MobiDB-lite"/>
    </source>
</evidence>
<evidence type="ECO:0000256" key="9">
    <source>
        <dbReference type="ARBA" id="ARBA00076414"/>
    </source>
</evidence>
<dbReference type="SUPFAM" id="SSF58014">
    <property type="entry name" value="Coiled-coil domain of nucleotide exchange factor GrpE"/>
    <property type="match status" value="1"/>
</dbReference>
<keyword evidence="4 10" id="KW-0963">Cytoplasm</keyword>
<dbReference type="InterPro" id="IPR009012">
    <property type="entry name" value="GrpE_head"/>
</dbReference>
<reference evidence="14" key="1">
    <citation type="journal article" date="2020" name="mSystems">
        <title>Genome- and Community-Level Interaction Insights into Carbon Utilization and Element Cycling Functions of Hydrothermarchaeota in Hydrothermal Sediment.</title>
        <authorList>
            <person name="Zhou Z."/>
            <person name="Liu Y."/>
            <person name="Xu W."/>
            <person name="Pan J."/>
            <person name="Luo Z.H."/>
            <person name="Li M."/>
        </authorList>
    </citation>
    <scope>NUCLEOTIDE SEQUENCE [LARGE SCALE GENOMIC DNA]</scope>
    <source>
        <strain evidence="14">SpSt-114</strain>
    </source>
</reference>
<comment type="subunit">
    <text evidence="3 10">Homodimer.</text>
</comment>
<dbReference type="GO" id="GO:0006457">
    <property type="term" value="P:protein folding"/>
    <property type="evidence" value="ECO:0007669"/>
    <property type="project" value="InterPro"/>
</dbReference>
<dbReference type="HAMAP" id="MF_01151">
    <property type="entry name" value="GrpE"/>
    <property type="match status" value="1"/>
</dbReference>
<evidence type="ECO:0000313" key="14">
    <source>
        <dbReference type="EMBL" id="HHO74750.1"/>
    </source>
</evidence>
<comment type="similarity">
    <text evidence="2 10 12">Belongs to the GrpE family.</text>
</comment>
<dbReference type="Gene3D" id="3.90.20.20">
    <property type="match status" value="1"/>
</dbReference>
<proteinExistence type="inferred from homology"/>
<dbReference type="PANTHER" id="PTHR21237:SF23">
    <property type="entry name" value="GRPE PROTEIN HOMOLOG, MITOCHONDRIAL"/>
    <property type="match status" value="1"/>
</dbReference>
<evidence type="ECO:0000256" key="1">
    <source>
        <dbReference type="ARBA" id="ARBA00004496"/>
    </source>
</evidence>
<evidence type="ECO:0000256" key="3">
    <source>
        <dbReference type="ARBA" id="ARBA00011738"/>
    </source>
</evidence>
<comment type="caution">
    <text evidence="14">The sequence shown here is derived from an EMBL/GenBank/DDBJ whole genome shotgun (WGS) entry which is preliminary data.</text>
</comment>
<dbReference type="CDD" id="cd00446">
    <property type="entry name" value="GrpE"/>
    <property type="match status" value="1"/>
</dbReference>
<sequence length="188" mass="22424">MQEEERLSEETPSEKPAEEKVLERLEEEEKKLKELEEKLIKLENIARVANQRLVELQREYELLKERYRRDIEEFRRYGHDRFALDVLEVLDNLERALESKAESVQALREGIELIYRQFLSVLEKHGIRAIELEGKEFDPNLAEAVDRELSLDYPPNTVLRTLRKGYYLHDRVLRPARVVVSYSEEEIT</sequence>
<dbReference type="SUPFAM" id="SSF51064">
    <property type="entry name" value="Head domain of nucleotide exchange factor GrpE"/>
    <property type="match status" value="1"/>
</dbReference>
<comment type="function">
    <text evidence="7 10 11">Participates actively in the response to hyperosmotic and heat shock by preventing the aggregation of stress-denatured proteins, in association with DnaK and GrpE. It is the nucleotide exchange factor for DnaK and may function as a thermosensor. Unfolded proteins bind initially to DnaJ; upon interaction with the DnaJ-bound protein, DnaK hydrolyzes its bound ATP, resulting in the formation of a stable complex. GrpE releases ADP from DnaK; ATP binding to DnaK triggers the release of the substrate protein, thus completing the reaction cycle. Several rounds of ATP-dependent interactions between DnaJ, DnaK and GrpE are required for fully efficient folding.</text>
</comment>
<evidence type="ECO:0000256" key="7">
    <source>
        <dbReference type="ARBA" id="ARBA00053401"/>
    </source>
</evidence>
<evidence type="ECO:0000256" key="12">
    <source>
        <dbReference type="RuleBase" id="RU004478"/>
    </source>
</evidence>
<name>A0A7C5X023_9AQUI</name>
<dbReference type="GO" id="GO:0051082">
    <property type="term" value="F:unfolded protein binding"/>
    <property type="evidence" value="ECO:0007669"/>
    <property type="project" value="TreeGrafter"/>
</dbReference>
<dbReference type="AlphaFoldDB" id="A0A7C5X023"/>
<dbReference type="PRINTS" id="PR00773">
    <property type="entry name" value="GRPEPROTEIN"/>
</dbReference>
<keyword evidence="5 10" id="KW-0346">Stress response</keyword>
<dbReference type="Pfam" id="PF01025">
    <property type="entry name" value="GrpE"/>
    <property type="match status" value="1"/>
</dbReference>
<dbReference type="GO" id="GO:0051087">
    <property type="term" value="F:protein-folding chaperone binding"/>
    <property type="evidence" value="ECO:0007669"/>
    <property type="project" value="InterPro"/>
</dbReference>
<evidence type="ECO:0000256" key="10">
    <source>
        <dbReference type="HAMAP-Rule" id="MF_01151"/>
    </source>
</evidence>
<dbReference type="PANTHER" id="PTHR21237">
    <property type="entry name" value="GRPE PROTEIN"/>
    <property type="match status" value="1"/>
</dbReference>
<evidence type="ECO:0000256" key="5">
    <source>
        <dbReference type="ARBA" id="ARBA00023016"/>
    </source>
</evidence>